<dbReference type="InterPro" id="IPR013149">
    <property type="entry name" value="ADH-like_C"/>
</dbReference>
<dbReference type="Gene3D" id="3.40.50.720">
    <property type="entry name" value="NAD(P)-binding Rossmann-like Domain"/>
    <property type="match status" value="1"/>
</dbReference>
<name>A0A1H5CRS9_9ACTN</name>
<comment type="cofactor">
    <cofactor evidence="1 5">
        <name>Zn(2+)</name>
        <dbReference type="ChEBI" id="CHEBI:29105"/>
    </cofactor>
</comment>
<dbReference type="InterPro" id="IPR013154">
    <property type="entry name" value="ADH-like_N"/>
</dbReference>
<dbReference type="SUPFAM" id="SSF50129">
    <property type="entry name" value="GroES-like"/>
    <property type="match status" value="1"/>
</dbReference>
<dbReference type="InterPro" id="IPR050129">
    <property type="entry name" value="Zn_alcohol_dh"/>
</dbReference>
<evidence type="ECO:0000256" key="1">
    <source>
        <dbReference type="ARBA" id="ARBA00001947"/>
    </source>
</evidence>
<dbReference type="GO" id="GO:0008270">
    <property type="term" value="F:zinc ion binding"/>
    <property type="evidence" value="ECO:0007669"/>
    <property type="project" value="InterPro"/>
</dbReference>
<dbReference type="PANTHER" id="PTHR43401">
    <property type="entry name" value="L-THREONINE 3-DEHYDROGENASE"/>
    <property type="match status" value="1"/>
</dbReference>
<evidence type="ECO:0000259" key="7">
    <source>
        <dbReference type="Pfam" id="PF08240"/>
    </source>
</evidence>
<feature type="domain" description="Alcohol dehydrogenase-like C-terminal" evidence="6">
    <location>
        <begin position="143"/>
        <end position="258"/>
    </location>
</feature>
<keyword evidence="4" id="KW-0560">Oxidoreductase</keyword>
<dbReference type="SUPFAM" id="SSF51735">
    <property type="entry name" value="NAD(P)-binding Rossmann-fold domains"/>
    <property type="match status" value="1"/>
</dbReference>
<evidence type="ECO:0000256" key="2">
    <source>
        <dbReference type="ARBA" id="ARBA00022723"/>
    </source>
</evidence>
<keyword evidence="3 5" id="KW-0862">Zinc</keyword>
<dbReference type="Pfam" id="PF00107">
    <property type="entry name" value="ADH_zinc_N"/>
    <property type="match status" value="1"/>
</dbReference>
<dbReference type="Gene3D" id="3.90.180.10">
    <property type="entry name" value="Medium-chain alcohol dehydrogenases, catalytic domain"/>
    <property type="match status" value="2"/>
</dbReference>
<dbReference type="RefSeq" id="WP_083288595.1">
    <property type="nucleotide sequence ID" value="NZ_FNUC01000001.1"/>
</dbReference>
<evidence type="ECO:0000259" key="6">
    <source>
        <dbReference type="Pfam" id="PF00107"/>
    </source>
</evidence>
<dbReference type="InterPro" id="IPR036291">
    <property type="entry name" value="NAD(P)-bd_dom_sf"/>
</dbReference>
<evidence type="ECO:0000313" key="9">
    <source>
        <dbReference type="Proteomes" id="UP000181980"/>
    </source>
</evidence>
<dbReference type="OrthoDB" id="9797931at2"/>
<dbReference type="InterPro" id="IPR002328">
    <property type="entry name" value="ADH_Zn_CS"/>
</dbReference>
<dbReference type="GO" id="GO:0016491">
    <property type="term" value="F:oxidoreductase activity"/>
    <property type="evidence" value="ECO:0007669"/>
    <property type="project" value="UniProtKB-KW"/>
</dbReference>
<reference evidence="9" key="1">
    <citation type="submission" date="2016-10" db="EMBL/GenBank/DDBJ databases">
        <authorList>
            <person name="Varghese N."/>
            <person name="Submissions S."/>
        </authorList>
    </citation>
    <scope>NUCLEOTIDE SEQUENCE [LARGE SCALE GENOMIC DNA]</scope>
    <source>
        <strain evidence="9">DSM 45237</strain>
    </source>
</reference>
<evidence type="ECO:0000256" key="4">
    <source>
        <dbReference type="ARBA" id="ARBA00023002"/>
    </source>
</evidence>
<dbReference type="InterPro" id="IPR011032">
    <property type="entry name" value="GroES-like_sf"/>
</dbReference>
<accession>A0A1H5CRS9</accession>
<keyword evidence="2 5" id="KW-0479">Metal-binding</keyword>
<evidence type="ECO:0000313" key="8">
    <source>
        <dbReference type="EMBL" id="SED69397.1"/>
    </source>
</evidence>
<dbReference type="PROSITE" id="PS00059">
    <property type="entry name" value="ADH_ZINC"/>
    <property type="match status" value="1"/>
</dbReference>
<protein>
    <submittedName>
        <fullName evidence="8">Threonine dehydrogenase</fullName>
    </submittedName>
</protein>
<evidence type="ECO:0000256" key="5">
    <source>
        <dbReference type="RuleBase" id="RU361277"/>
    </source>
</evidence>
<dbReference type="Pfam" id="PF08240">
    <property type="entry name" value="ADH_N"/>
    <property type="match status" value="1"/>
</dbReference>
<organism evidence="8 9">
    <name type="scientific">Jiangella alba</name>
    <dbReference type="NCBI Taxonomy" id="561176"/>
    <lineage>
        <taxon>Bacteria</taxon>
        <taxon>Bacillati</taxon>
        <taxon>Actinomycetota</taxon>
        <taxon>Actinomycetes</taxon>
        <taxon>Jiangellales</taxon>
        <taxon>Jiangellaceae</taxon>
        <taxon>Jiangella</taxon>
    </lineage>
</organism>
<gene>
    <name evidence="8" type="ORF">SAMN04488561_0281</name>
</gene>
<dbReference type="PANTHER" id="PTHR43401:SF2">
    <property type="entry name" value="L-THREONINE 3-DEHYDROGENASE"/>
    <property type="match status" value="1"/>
</dbReference>
<keyword evidence="9" id="KW-1185">Reference proteome</keyword>
<proteinExistence type="inferred from homology"/>
<dbReference type="Proteomes" id="UP000181980">
    <property type="component" value="Unassembled WGS sequence"/>
</dbReference>
<dbReference type="AlphaFoldDB" id="A0A1H5CRS9"/>
<comment type="similarity">
    <text evidence="5">Belongs to the zinc-containing alcohol dehydrogenase family.</text>
</comment>
<dbReference type="STRING" id="561176.SAMN04488561_0281"/>
<sequence length="315" mass="32708">MRTRAYQLVAPGRGELVTAELPEPGPGQLVLRVRTNGVCASDLPTWAAAAADGPSRLGHEPAGEVVATGPGVTIAPGTLVGGRIAPSFAEHALADLDDVVVLPDGVDPAVALPEPLGCVAEGLRRTPVPLGAHVAVVGLGFMGLVMTQLLRTTGVARLVAVDPRDDARRAAVANGADTAHDPAQLPAAAFSGEDSPARHGFDVVVEASGTQAGLDLAGRMVRPHGALSILGYHQSAREVDLRGWNWKALDVVNAHVRDRALLRASTAAALELVAAGRLDPGRLITHRFRLDQADAAFEALRSKPDGFVKAVIDVY</sequence>
<dbReference type="EMBL" id="FNUC01000001">
    <property type="protein sequence ID" value="SED69397.1"/>
    <property type="molecule type" value="Genomic_DNA"/>
</dbReference>
<evidence type="ECO:0000256" key="3">
    <source>
        <dbReference type="ARBA" id="ARBA00022833"/>
    </source>
</evidence>
<feature type="domain" description="Alcohol dehydrogenase-like N-terminal" evidence="7">
    <location>
        <begin position="25"/>
        <end position="81"/>
    </location>
</feature>